<dbReference type="InterPro" id="IPR003829">
    <property type="entry name" value="Pirin_N_dom"/>
</dbReference>
<dbReference type="PIRSF" id="PIRSF006232">
    <property type="entry name" value="Pirin"/>
    <property type="match status" value="1"/>
</dbReference>
<evidence type="ECO:0000313" key="6">
    <source>
        <dbReference type="EMBL" id="SDS45468.1"/>
    </source>
</evidence>
<dbReference type="AlphaFoldDB" id="A0A1H1SCD4"/>
<evidence type="ECO:0008006" key="8">
    <source>
        <dbReference type="Google" id="ProtNLM"/>
    </source>
</evidence>
<dbReference type="InterPro" id="IPR014710">
    <property type="entry name" value="RmlC-like_jellyroll"/>
</dbReference>
<feature type="binding site" evidence="2">
    <location>
        <position position="101"/>
    </location>
    <ligand>
        <name>Fe cation</name>
        <dbReference type="ChEBI" id="CHEBI:24875"/>
    </ligand>
</feature>
<dbReference type="CDD" id="cd02910">
    <property type="entry name" value="cupin_Yhhw_N"/>
    <property type="match status" value="1"/>
</dbReference>
<organism evidence="6 7">
    <name type="scientific">Halopseudomonas xinjiangensis</name>
    <dbReference type="NCBI Taxonomy" id="487184"/>
    <lineage>
        <taxon>Bacteria</taxon>
        <taxon>Pseudomonadati</taxon>
        <taxon>Pseudomonadota</taxon>
        <taxon>Gammaproteobacteria</taxon>
        <taxon>Pseudomonadales</taxon>
        <taxon>Pseudomonadaceae</taxon>
        <taxon>Halopseudomonas</taxon>
    </lineage>
</organism>
<sequence length="230" mass="25363">MIETFRSHQRGRSAFSWLRSQHSFSFGDYHDSRRMGFSALRVINDDEVAAGAGFDTHRHRNMEIISYVLSGEIRHRDSEGNVERLPAGEFQLMSAGSGISHSEYNGSSADPLRFLQVWIEPNVRDEQPGYQQKDFGLEPGLTLVASPDGSDSSLTIRQDARLYQLLLGPGDSAPLSLDAGRKLYVHVVDGPLEAANEVLKAGDGLQASEVEAMVFRAQDASVRALVFDLP</sequence>
<feature type="binding site" evidence="2">
    <location>
        <position position="59"/>
    </location>
    <ligand>
        <name>Fe cation</name>
        <dbReference type="ChEBI" id="CHEBI:24875"/>
    </ligand>
</feature>
<feature type="binding site" evidence="2">
    <location>
        <position position="103"/>
    </location>
    <ligand>
        <name>Fe cation</name>
        <dbReference type="ChEBI" id="CHEBI:24875"/>
    </ligand>
</feature>
<comment type="similarity">
    <text evidence="1 3">Belongs to the pirin family.</text>
</comment>
<dbReference type="OrthoDB" id="9780903at2"/>
<evidence type="ECO:0000256" key="2">
    <source>
        <dbReference type="PIRSR" id="PIRSR006232-1"/>
    </source>
</evidence>
<dbReference type="SUPFAM" id="SSF51182">
    <property type="entry name" value="RmlC-like cupins"/>
    <property type="match status" value="1"/>
</dbReference>
<feature type="domain" description="Quercetin 2,3-dioxygenase C-terminal cupin" evidence="5">
    <location>
        <begin position="143"/>
        <end position="229"/>
    </location>
</feature>
<evidence type="ECO:0000259" key="4">
    <source>
        <dbReference type="Pfam" id="PF02678"/>
    </source>
</evidence>
<evidence type="ECO:0000259" key="5">
    <source>
        <dbReference type="Pfam" id="PF17954"/>
    </source>
</evidence>
<proteinExistence type="inferred from homology"/>
<comment type="cofactor">
    <cofactor evidence="2">
        <name>Fe cation</name>
        <dbReference type="ChEBI" id="CHEBI:24875"/>
    </cofactor>
    <text evidence="2">Binds 1 Fe cation per subunit.</text>
</comment>
<dbReference type="STRING" id="487184.SAMN05216421_1556"/>
<dbReference type="PANTHER" id="PTHR43212">
    <property type="entry name" value="QUERCETIN 2,3-DIOXYGENASE"/>
    <property type="match status" value="1"/>
</dbReference>
<keyword evidence="2" id="KW-0479">Metal-binding</keyword>
<dbReference type="InterPro" id="IPR012093">
    <property type="entry name" value="Pirin"/>
</dbReference>
<keyword evidence="7" id="KW-1185">Reference proteome</keyword>
<dbReference type="InterPro" id="IPR011051">
    <property type="entry name" value="RmlC_Cupin_sf"/>
</dbReference>
<protein>
    <recommendedName>
        <fullName evidence="8">Pirin N-terminal domain-containing protein</fullName>
    </recommendedName>
</protein>
<feature type="domain" description="Pirin N-terminal" evidence="4">
    <location>
        <begin position="11"/>
        <end position="119"/>
    </location>
</feature>
<evidence type="ECO:0000313" key="7">
    <source>
        <dbReference type="Proteomes" id="UP000243207"/>
    </source>
</evidence>
<keyword evidence="2" id="KW-0408">Iron</keyword>
<accession>A0A1H1SCD4</accession>
<dbReference type="Pfam" id="PF17954">
    <property type="entry name" value="Pirin_C_2"/>
    <property type="match status" value="1"/>
</dbReference>
<evidence type="ECO:0000256" key="1">
    <source>
        <dbReference type="ARBA" id="ARBA00008416"/>
    </source>
</evidence>
<dbReference type="GO" id="GO:0046872">
    <property type="term" value="F:metal ion binding"/>
    <property type="evidence" value="ECO:0007669"/>
    <property type="project" value="UniProtKB-KW"/>
</dbReference>
<dbReference type="Proteomes" id="UP000243207">
    <property type="component" value="Chromosome I"/>
</dbReference>
<dbReference type="PANTHER" id="PTHR43212:SF3">
    <property type="entry name" value="QUERCETIN 2,3-DIOXYGENASE"/>
    <property type="match status" value="1"/>
</dbReference>
<dbReference type="RefSeq" id="WP_093392832.1">
    <property type="nucleotide sequence ID" value="NZ_LT629736.1"/>
</dbReference>
<evidence type="ECO:0000256" key="3">
    <source>
        <dbReference type="RuleBase" id="RU003457"/>
    </source>
</evidence>
<dbReference type="Gene3D" id="2.60.120.10">
    <property type="entry name" value="Jelly Rolls"/>
    <property type="match status" value="2"/>
</dbReference>
<dbReference type="Pfam" id="PF02678">
    <property type="entry name" value="Pirin"/>
    <property type="match status" value="1"/>
</dbReference>
<name>A0A1H1SCD4_9GAMM</name>
<gene>
    <name evidence="6" type="ORF">SAMN05216421_1556</name>
</gene>
<dbReference type="InterPro" id="IPR041602">
    <property type="entry name" value="Quercetinase_C"/>
</dbReference>
<feature type="binding site" evidence="2">
    <location>
        <position position="57"/>
    </location>
    <ligand>
        <name>Fe cation</name>
        <dbReference type="ChEBI" id="CHEBI:24875"/>
    </ligand>
</feature>
<dbReference type="EMBL" id="LT629736">
    <property type="protein sequence ID" value="SDS45468.1"/>
    <property type="molecule type" value="Genomic_DNA"/>
</dbReference>
<reference evidence="7" key="1">
    <citation type="submission" date="2016-10" db="EMBL/GenBank/DDBJ databases">
        <authorList>
            <person name="Varghese N."/>
            <person name="Submissions S."/>
        </authorList>
    </citation>
    <scope>NUCLEOTIDE SEQUENCE [LARGE SCALE GENOMIC DNA]</scope>
    <source>
        <strain evidence="7">NRRL B-51270</strain>
    </source>
</reference>